<dbReference type="PROSITE" id="PS50885">
    <property type="entry name" value="HAMP"/>
    <property type="match status" value="1"/>
</dbReference>
<dbReference type="InterPro" id="IPR003594">
    <property type="entry name" value="HATPase_dom"/>
</dbReference>
<dbReference type="CDD" id="cd00082">
    <property type="entry name" value="HisKA"/>
    <property type="match status" value="1"/>
</dbReference>
<proteinExistence type="predicted"/>
<dbReference type="PRINTS" id="PR00344">
    <property type="entry name" value="BCTRLSENSOR"/>
</dbReference>
<dbReference type="EC" id="2.7.13.3" evidence="3"/>
<dbReference type="SMART" id="SM00388">
    <property type="entry name" value="HisKA"/>
    <property type="match status" value="1"/>
</dbReference>
<keyword evidence="12" id="KW-1185">Reference proteome</keyword>
<dbReference type="Gene3D" id="1.10.287.130">
    <property type="match status" value="1"/>
</dbReference>
<dbReference type="KEGG" id="tfl:RPIT_10750"/>
<evidence type="ECO:0000256" key="1">
    <source>
        <dbReference type="ARBA" id="ARBA00000085"/>
    </source>
</evidence>
<dbReference type="Gene3D" id="6.10.340.10">
    <property type="match status" value="1"/>
</dbReference>
<dbReference type="Proteomes" id="UP000188324">
    <property type="component" value="Chromosome"/>
</dbReference>
<dbReference type="SUPFAM" id="SSF55874">
    <property type="entry name" value="ATPase domain of HSP90 chaperone/DNA topoisomerase II/histidine kinase"/>
    <property type="match status" value="1"/>
</dbReference>
<keyword evidence="10" id="KW-0472">Membrane</keyword>
<dbReference type="InterPro" id="IPR003660">
    <property type="entry name" value="HAMP_dom"/>
</dbReference>
<accession>A0A1Q2CGH9</accession>
<dbReference type="InterPro" id="IPR003661">
    <property type="entry name" value="HisK_dim/P_dom"/>
</dbReference>
<dbReference type="SMART" id="SM00387">
    <property type="entry name" value="HATPase_c"/>
    <property type="match status" value="1"/>
</dbReference>
<dbReference type="SUPFAM" id="SSF47384">
    <property type="entry name" value="Homodimeric domain of signal transducing histidine kinase"/>
    <property type="match status" value="1"/>
</dbReference>
<comment type="catalytic activity">
    <reaction evidence="1">
        <text>ATP + protein L-histidine = ADP + protein N-phospho-L-histidine.</text>
        <dbReference type="EC" id="2.7.13.3"/>
    </reaction>
</comment>
<gene>
    <name evidence="11" type="ORF">RPIT_10750</name>
</gene>
<dbReference type="Gene3D" id="3.30.565.10">
    <property type="entry name" value="Histidine kinase-like ATPase, C-terminal domain"/>
    <property type="match status" value="1"/>
</dbReference>
<dbReference type="Pfam" id="PF00512">
    <property type="entry name" value="HisKA"/>
    <property type="match status" value="1"/>
</dbReference>
<evidence type="ECO:0000256" key="10">
    <source>
        <dbReference type="ARBA" id="ARBA00023136"/>
    </source>
</evidence>
<evidence type="ECO:0000313" key="11">
    <source>
        <dbReference type="EMBL" id="AQP45214.1"/>
    </source>
</evidence>
<dbReference type="STRING" id="1610493.RPIT_10750"/>
<dbReference type="InterPro" id="IPR050428">
    <property type="entry name" value="TCS_sensor_his_kinase"/>
</dbReference>
<keyword evidence="4" id="KW-0597">Phosphoprotein</keyword>
<dbReference type="Pfam" id="PF00672">
    <property type="entry name" value="HAMP"/>
    <property type="match status" value="1"/>
</dbReference>
<dbReference type="AlphaFoldDB" id="A0A1Q2CGH9"/>
<name>A0A1Q2CGH9_9ACTN</name>
<sequence length="447" mass="46686">MSGPRRWGGLSLRLRLTLLTAGLLAVGLTLGAVALTAVVSSSRVAELDRAATARVETIARLASEDRLPDPLPVTQPGEIAQVLDAGGLVVSSSATASRTLPVLGADDAALAAERPGITLPTAYDDRARVVAGSTTWRGEPVTIVVALPLRDVEGVLRALRVSLVGVVPTLTLALAGVIWLALGRALRPVEELRVAAARVASEGGPGALPVPDADDELAALARTLNEMLDRLDRAASRQRRFVEDAAHELRSPLSSLRASVEVARSHPEAFPTGELAAELAPEVLRMQALVDDLLLLARVGATGGRRRPTNLRDVAEQVAATRRAGVAVDVTGEGEATVDGPAVERVVRNLVDNAVRHAGSRVRITVAGARVVVEDDGAGIAPEDRERVFERFVRLDEARQREAGGSGLGLAIAREIARDNGGDVVLGDSDLGGLRAELKLAGPLDGT</sequence>
<keyword evidence="7 11" id="KW-0418">Kinase</keyword>
<dbReference type="PANTHER" id="PTHR45436:SF5">
    <property type="entry name" value="SENSOR HISTIDINE KINASE TRCS"/>
    <property type="match status" value="1"/>
</dbReference>
<organism evidence="11 12">
    <name type="scientific">Tessaracoccus flavus</name>
    <dbReference type="NCBI Taxonomy" id="1610493"/>
    <lineage>
        <taxon>Bacteria</taxon>
        <taxon>Bacillati</taxon>
        <taxon>Actinomycetota</taxon>
        <taxon>Actinomycetes</taxon>
        <taxon>Propionibacteriales</taxon>
        <taxon>Propionibacteriaceae</taxon>
        <taxon>Tessaracoccus</taxon>
    </lineage>
</organism>
<dbReference type="OrthoDB" id="9786919at2"/>
<evidence type="ECO:0000256" key="7">
    <source>
        <dbReference type="ARBA" id="ARBA00022777"/>
    </source>
</evidence>
<evidence type="ECO:0000256" key="9">
    <source>
        <dbReference type="ARBA" id="ARBA00023012"/>
    </source>
</evidence>
<dbReference type="RefSeq" id="WP_077343057.1">
    <property type="nucleotide sequence ID" value="NZ_CP019605.1"/>
</dbReference>
<dbReference type="PANTHER" id="PTHR45436">
    <property type="entry name" value="SENSOR HISTIDINE KINASE YKOH"/>
    <property type="match status" value="1"/>
</dbReference>
<dbReference type="SUPFAM" id="SSF158472">
    <property type="entry name" value="HAMP domain-like"/>
    <property type="match status" value="1"/>
</dbReference>
<keyword evidence="5" id="KW-0808">Transferase</keyword>
<dbReference type="EMBL" id="CP019605">
    <property type="protein sequence ID" value="AQP45214.1"/>
    <property type="molecule type" value="Genomic_DNA"/>
</dbReference>
<dbReference type="CDD" id="cd06225">
    <property type="entry name" value="HAMP"/>
    <property type="match status" value="1"/>
</dbReference>
<evidence type="ECO:0000313" key="12">
    <source>
        <dbReference type="Proteomes" id="UP000188324"/>
    </source>
</evidence>
<dbReference type="InterPro" id="IPR036097">
    <property type="entry name" value="HisK_dim/P_sf"/>
</dbReference>
<evidence type="ECO:0000256" key="4">
    <source>
        <dbReference type="ARBA" id="ARBA00022553"/>
    </source>
</evidence>
<evidence type="ECO:0000256" key="5">
    <source>
        <dbReference type="ARBA" id="ARBA00022679"/>
    </source>
</evidence>
<dbReference type="SMART" id="SM00304">
    <property type="entry name" value="HAMP"/>
    <property type="match status" value="1"/>
</dbReference>
<dbReference type="CDD" id="cd00075">
    <property type="entry name" value="HATPase"/>
    <property type="match status" value="1"/>
</dbReference>
<evidence type="ECO:0000256" key="8">
    <source>
        <dbReference type="ARBA" id="ARBA00022989"/>
    </source>
</evidence>
<evidence type="ECO:0000256" key="6">
    <source>
        <dbReference type="ARBA" id="ARBA00022692"/>
    </source>
</evidence>
<dbReference type="PROSITE" id="PS50109">
    <property type="entry name" value="HIS_KIN"/>
    <property type="match status" value="1"/>
</dbReference>
<protein>
    <recommendedName>
        <fullName evidence="3">histidine kinase</fullName>
        <ecNumber evidence="3">2.7.13.3</ecNumber>
    </recommendedName>
</protein>
<dbReference type="InterPro" id="IPR004358">
    <property type="entry name" value="Sig_transdc_His_kin-like_C"/>
</dbReference>
<dbReference type="Pfam" id="PF02518">
    <property type="entry name" value="HATPase_c"/>
    <property type="match status" value="1"/>
</dbReference>
<keyword evidence="9" id="KW-0902">Two-component regulatory system</keyword>
<evidence type="ECO:0000256" key="2">
    <source>
        <dbReference type="ARBA" id="ARBA00004236"/>
    </source>
</evidence>
<reference evidence="11 12" key="1">
    <citation type="journal article" date="2016" name="Int. J. Syst. Evol. Microbiol.">
        <title>Tessaracoccus flavus sp. nov., isolated from the drainage system of a lindane-producing factory.</title>
        <authorList>
            <person name="Kumari R."/>
            <person name="Singh P."/>
            <person name="Schumann P."/>
            <person name="Lal R."/>
        </authorList>
    </citation>
    <scope>NUCLEOTIDE SEQUENCE [LARGE SCALE GENOMIC DNA]</scope>
    <source>
        <strain evidence="11 12">RP1T</strain>
    </source>
</reference>
<dbReference type="InterPro" id="IPR005467">
    <property type="entry name" value="His_kinase_dom"/>
</dbReference>
<keyword evidence="6" id="KW-0812">Transmembrane</keyword>
<evidence type="ECO:0000256" key="3">
    <source>
        <dbReference type="ARBA" id="ARBA00012438"/>
    </source>
</evidence>
<dbReference type="GO" id="GO:0005886">
    <property type="term" value="C:plasma membrane"/>
    <property type="evidence" value="ECO:0007669"/>
    <property type="project" value="UniProtKB-SubCell"/>
</dbReference>
<dbReference type="GO" id="GO:0000155">
    <property type="term" value="F:phosphorelay sensor kinase activity"/>
    <property type="evidence" value="ECO:0007669"/>
    <property type="project" value="InterPro"/>
</dbReference>
<comment type="subcellular location">
    <subcellularLocation>
        <location evidence="2">Cell membrane</location>
    </subcellularLocation>
</comment>
<keyword evidence="8" id="KW-1133">Transmembrane helix</keyword>
<dbReference type="InterPro" id="IPR036890">
    <property type="entry name" value="HATPase_C_sf"/>
</dbReference>